<dbReference type="AlphaFoldDB" id="A0A158CU71"/>
<dbReference type="RefSeq" id="WP_061178201.1">
    <property type="nucleotide sequence ID" value="NZ_FCOE02000026.1"/>
</dbReference>
<comment type="caution">
    <text evidence="1">The sequence shown here is derived from an EMBL/GenBank/DDBJ whole genome shotgun (WGS) entry which is preliminary data.</text>
</comment>
<dbReference type="InterPro" id="IPR029045">
    <property type="entry name" value="ClpP/crotonase-like_dom_sf"/>
</dbReference>
<protein>
    <submittedName>
        <fullName evidence="1">Enoyl-CoA hydratase</fullName>
    </submittedName>
</protein>
<evidence type="ECO:0000313" key="1">
    <source>
        <dbReference type="EMBL" id="SAK85933.1"/>
    </source>
</evidence>
<sequence>MTTEFNAALHDSEYRITLAQPDLGNTLTLEAMRALAAEIRKAGRDPEVKIIRIRASGPAFCRGRAASAPPATPPTSAQFRRNVADPILDVYRAMHESEVPLIAEVQGDAEGFGCALVTACDMAVAADNARFSLPELQKNLPPTLVLSVLRHKVPPKASAHLVYLTETIDAANAREWGIVAEVVPGASLAARADAMVASICTRERIAIATLKTYFREITIPDFSLASEVAGASLANAMTSMRR</sequence>
<evidence type="ECO:0000313" key="2">
    <source>
        <dbReference type="Proteomes" id="UP000054911"/>
    </source>
</evidence>
<dbReference type="STRING" id="1777141.AWB80_05860"/>
<name>A0A158CU71_9BURK</name>
<proteinExistence type="predicted"/>
<dbReference type="Proteomes" id="UP000054911">
    <property type="component" value="Unassembled WGS sequence"/>
</dbReference>
<dbReference type="Gene3D" id="3.90.226.10">
    <property type="entry name" value="2-enoyl-CoA Hydratase, Chain A, domain 1"/>
    <property type="match status" value="1"/>
</dbReference>
<dbReference type="GO" id="GO:0003824">
    <property type="term" value="F:catalytic activity"/>
    <property type="evidence" value="ECO:0007669"/>
    <property type="project" value="UniProtKB-ARBA"/>
</dbReference>
<gene>
    <name evidence="1" type="ORF">AWB80_05860</name>
</gene>
<dbReference type="PANTHER" id="PTHR43459:SF1">
    <property type="entry name" value="EG:BACN32G11.4 PROTEIN"/>
    <property type="match status" value="1"/>
</dbReference>
<reference evidence="1" key="1">
    <citation type="submission" date="2016-01" db="EMBL/GenBank/DDBJ databases">
        <authorList>
            <person name="Peeters C."/>
        </authorList>
    </citation>
    <scope>NUCLEOTIDE SEQUENCE [LARGE SCALE GENOMIC DNA]</scope>
    <source>
        <strain evidence="1">LMG 29323</strain>
    </source>
</reference>
<dbReference type="EMBL" id="FCOE02000026">
    <property type="protein sequence ID" value="SAK85933.1"/>
    <property type="molecule type" value="Genomic_DNA"/>
</dbReference>
<dbReference type="PANTHER" id="PTHR43459">
    <property type="entry name" value="ENOYL-COA HYDRATASE"/>
    <property type="match status" value="1"/>
</dbReference>
<dbReference type="SUPFAM" id="SSF52096">
    <property type="entry name" value="ClpP/crotonase"/>
    <property type="match status" value="1"/>
</dbReference>
<accession>A0A158CU71</accession>
<dbReference type="Pfam" id="PF00378">
    <property type="entry name" value="ECH_1"/>
    <property type="match status" value="1"/>
</dbReference>
<keyword evidence="2" id="KW-1185">Reference proteome</keyword>
<dbReference type="CDD" id="cd06558">
    <property type="entry name" value="crotonase-like"/>
    <property type="match status" value="1"/>
</dbReference>
<dbReference type="InterPro" id="IPR001753">
    <property type="entry name" value="Enoyl-CoA_hydra/iso"/>
</dbReference>
<dbReference type="OrthoDB" id="4698010at2"/>
<organism evidence="1 2">
    <name type="scientific">Caballeronia pedi</name>
    <dbReference type="NCBI Taxonomy" id="1777141"/>
    <lineage>
        <taxon>Bacteria</taxon>
        <taxon>Pseudomonadati</taxon>
        <taxon>Pseudomonadota</taxon>
        <taxon>Betaproteobacteria</taxon>
        <taxon>Burkholderiales</taxon>
        <taxon>Burkholderiaceae</taxon>
        <taxon>Caballeronia</taxon>
    </lineage>
</organism>